<dbReference type="Proteomes" id="UP001155587">
    <property type="component" value="Unassembled WGS sequence"/>
</dbReference>
<evidence type="ECO:0000313" key="3">
    <source>
        <dbReference type="Proteomes" id="UP001155587"/>
    </source>
</evidence>
<proteinExistence type="predicted"/>
<feature type="signal peptide" evidence="1">
    <location>
        <begin position="1"/>
        <end position="17"/>
    </location>
</feature>
<reference evidence="2" key="1">
    <citation type="submission" date="2022-02" db="EMBL/GenBank/DDBJ databases">
        <title>Vibrio sp. nov, a new bacterium isolated from seawater.</title>
        <authorList>
            <person name="Yuan Y."/>
        </authorList>
    </citation>
    <scope>NUCLEOTIDE SEQUENCE</scope>
    <source>
        <strain evidence="2">ZSDZ65</strain>
    </source>
</reference>
<dbReference type="AlphaFoldDB" id="A0A9X3CSG3"/>
<gene>
    <name evidence="2" type="ORF">MD535_23190</name>
</gene>
<comment type="caution">
    <text evidence="2">The sequence shown here is derived from an EMBL/GenBank/DDBJ whole genome shotgun (WGS) entry which is preliminary data.</text>
</comment>
<sequence length="96" mass="10808">MNYLLSLLLLVSASVMSESKLNKPIDVVSVMNSKSVSGKITFKGRIMQEPCTLNVRNYSVKTQQKSNGCVEYTKEKIEIMNERTVEKSSIIIVSYI</sequence>
<feature type="chain" id="PRO_5040998026" description="Type 1 fimbrial protein" evidence="1">
    <location>
        <begin position="18"/>
        <end position="96"/>
    </location>
</feature>
<organism evidence="2 3">
    <name type="scientific">Vibrio qingdaonensis</name>
    <dbReference type="NCBI Taxonomy" id="2829491"/>
    <lineage>
        <taxon>Bacteria</taxon>
        <taxon>Pseudomonadati</taxon>
        <taxon>Pseudomonadota</taxon>
        <taxon>Gammaproteobacteria</taxon>
        <taxon>Vibrionales</taxon>
        <taxon>Vibrionaceae</taxon>
        <taxon>Vibrio</taxon>
    </lineage>
</organism>
<name>A0A9X3CSG3_9VIBR</name>
<keyword evidence="3" id="KW-1185">Reference proteome</keyword>
<dbReference type="RefSeq" id="WP_265677532.1">
    <property type="nucleotide sequence ID" value="NZ_JAKRRY010000050.1"/>
</dbReference>
<evidence type="ECO:0000313" key="2">
    <source>
        <dbReference type="EMBL" id="MCW8348902.1"/>
    </source>
</evidence>
<keyword evidence="1" id="KW-0732">Signal</keyword>
<accession>A0A9X3CSG3</accession>
<dbReference type="EMBL" id="JAKRRY010000050">
    <property type="protein sequence ID" value="MCW8348902.1"/>
    <property type="molecule type" value="Genomic_DNA"/>
</dbReference>
<evidence type="ECO:0008006" key="4">
    <source>
        <dbReference type="Google" id="ProtNLM"/>
    </source>
</evidence>
<evidence type="ECO:0000256" key="1">
    <source>
        <dbReference type="SAM" id="SignalP"/>
    </source>
</evidence>
<protein>
    <recommendedName>
        <fullName evidence="4">Type 1 fimbrial protein</fullName>
    </recommendedName>
</protein>